<protein>
    <recommendedName>
        <fullName evidence="4">Secreted protein</fullName>
    </recommendedName>
</protein>
<feature type="signal peptide" evidence="1">
    <location>
        <begin position="1"/>
        <end position="18"/>
    </location>
</feature>
<keyword evidence="1" id="KW-0732">Signal</keyword>
<evidence type="ECO:0000313" key="3">
    <source>
        <dbReference type="Proteomes" id="UP001492380"/>
    </source>
</evidence>
<gene>
    <name evidence="2" type="ORF">HDK90DRAFT_249498</name>
</gene>
<organism evidence="2 3">
    <name type="scientific">Phyllosticta capitalensis</name>
    <dbReference type="NCBI Taxonomy" id="121624"/>
    <lineage>
        <taxon>Eukaryota</taxon>
        <taxon>Fungi</taxon>
        <taxon>Dikarya</taxon>
        <taxon>Ascomycota</taxon>
        <taxon>Pezizomycotina</taxon>
        <taxon>Dothideomycetes</taxon>
        <taxon>Dothideomycetes incertae sedis</taxon>
        <taxon>Botryosphaeriales</taxon>
        <taxon>Phyllostictaceae</taxon>
        <taxon>Phyllosticta</taxon>
    </lineage>
</organism>
<comment type="caution">
    <text evidence="2">The sequence shown here is derived from an EMBL/GenBank/DDBJ whole genome shotgun (WGS) entry which is preliminary data.</text>
</comment>
<evidence type="ECO:0000256" key="1">
    <source>
        <dbReference type="SAM" id="SignalP"/>
    </source>
</evidence>
<evidence type="ECO:0000313" key="2">
    <source>
        <dbReference type="EMBL" id="KAK8235555.1"/>
    </source>
</evidence>
<keyword evidence="3" id="KW-1185">Reference proteome</keyword>
<dbReference type="Proteomes" id="UP001492380">
    <property type="component" value="Unassembled WGS sequence"/>
</dbReference>
<dbReference type="EMBL" id="JBBWRZ010000005">
    <property type="protein sequence ID" value="KAK8235555.1"/>
    <property type="molecule type" value="Genomic_DNA"/>
</dbReference>
<proteinExistence type="predicted"/>
<accession>A0ABR1YRF0</accession>
<name>A0ABR1YRF0_9PEZI</name>
<sequence length="145" mass="16228">MPFLLPITLLLCTLLAHNLPILYLTTTPSCPLSLFCTPCRRRPKPPSTSSRHRCRLPSTRPVLDGRAVCLHREIALHLVGWMDDLRHSSQPPTPLHHVGPLSKFISPTAAPLLFQRPLLHCAMAHRSTPTRCYTTGPWLGTLPLH</sequence>
<feature type="chain" id="PRO_5046932053" description="Secreted protein" evidence="1">
    <location>
        <begin position="19"/>
        <end position="145"/>
    </location>
</feature>
<reference evidence="2 3" key="1">
    <citation type="submission" date="2024-04" db="EMBL/GenBank/DDBJ databases">
        <title>Phyllosticta paracitricarpa is synonymous to the EU quarantine fungus P. citricarpa based on phylogenomic analyses.</title>
        <authorList>
            <consortium name="Lawrence Berkeley National Laboratory"/>
            <person name="Van Ingen-Buijs V.A."/>
            <person name="Van Westerhoven A.C."/>
            <person name="Haridas S."/>
            <person name="Skiadas P."/>
            <person name="Martin F."/>
            <person name="Groenewald J.Z."/>
            <person name="Crous P.W."/>
            <person name="Seidl M.F."/>
        </authorList>
    </citation>
    <scope>NUCLEOTIDE SEQUENCE [LARGE SCALE GENOMIC DNA]</scope>
    <source>
        <strain evidence="2 3">CBS 123374</strain>
    </source>
</reference>
<evidence type="ECO:0008006" key="4">
    <source>
        <dbReference type="Google" id="ProtNLM"/>
    </source>
</evidence>